<dbReference type="SFLD" id="SFLDG00358">
    <property type="entry name" value="Main_(cytGST)"/>
    <property type="match status" value="1"/>
</dbReference>
<reference evidence="3 4" key="1">
    <citation type="journal article" date="2016" name="Int. J. Syst. Evol. Microbiol.">
        <title>Labrenzia salina sp. nov., isolated from the rhizosphere of the halophyte Arthrocnemum macrostachyum.</title>
        <authorList>
            <person name="Camacho M."/>
            <person name="Redondo-Gomez S."/>
            <person name="Rodriguez-Llorente I."/>
            <person name="Rohde M."/>
            <person name="Sproer C."/>
            <person name="Schumann P."/>
            <person name="Klenk H.P."/>
            <person name="Montero-Calasanz M.D.C."/>
        </authorList>
    </citation>
    <scope>NUCLEOTIDE SEQUENCE [LARGE SCALE GENOMIC DNA]</scope>
    <source>
        <strain evidence="3 4">DSM 29163</strain>
    </source>
</reference>
<dbReference type="PANTHER" id="PTHR43968:SF6">
    <property type="entry name" value="GLUTATHIONE S-TRANSFERASE OMEGA"/>
    <property type="match status" value="1"/>
</dbReference>
<dbReference type="InterPro" id="IPR036249">
    <property type="entry name" value="Thioredoxin-like_sf"/>
</dbReference>
<dbReference type="PROSITE" id="PS50405">
    <property type="entry name" value="GST_CTER"/>
    <property type="match status" value="1"/>
</dbReference>
<proteinExistence type="predicted"/>
<dbReference type="InterPro" id="IPR036282">
    <property type="entry name" value="Glutathione-S-Trfase_C_sf"/>
</dbReference>
<feature type="domain" description="GST C-terminal" evidence="2">
    <location>
        <begin position="86"/>
        <end position="212"/>
    </location>
</feature>
<evidence type="ECO:0000313" key="4">
    <source>
        <dbReference type="Proteomes" id="UP001300261"/>
    </source>
</evidence>
<dbReference type="SUPFAM" id="SSF52833">
    <property type="entry name" value="Thioredoxin-like"/>
    <property type="match status" value="1"/>
</dbReference>
<dbReference type="CDD" id="cd00299">
    <property type="entry name" value="GST_C_family"/>
    <property type="match status" value="1"/>
</dbReference>
<keyword evidence="4" id="KW-1185">Reference proteome</keyword>
<accession>A0ABT3QZ42</accession>
<dbReference type="Gene3D" id="3.40.30.10">
    <property type="entry name" value="Glutaredoxin"/>
    <property type="match status" value="1"/>
</dbReference>
<evidence type="ECO:0000313" key="3">
    <source>
        <dbReference type="EMBL" id="MCX2722108.1"/>
    </source>
</evidence>
<dbReference type="Pfam" id="PF13409">
    <property type="entry name" value="GST_N_2"/>
    <property type="match status" value="1"/>
</dbReference>
<evidence type="ECO:0000259" key="1">
    <source>
        <dbReference type="PROSITE" id="PS50404"/>
    </source>
</evidence>
<organism evidence="3 4">
    <name type="scientific">Roseibium salinum</name>
    <dbReference type="NCBI Taxonomy" id="1604349"/>
    <lineage>
        <taxon>Bacteria</taxon>
        <taxon>Pseudomonadati</taxon>
        <taxon>Pseudomonadota</taxon>
        <taxon>Alphaproteobacteria</taxon>
        <taxon>Hyphomicrobiales</taxon>
        <taxon>Stappiaceae</taxon>
        <taxon>Roseibium</taxon>
    </lineage>
</organism>
<dbReference type="PROSITE" id="PS50404">
    <property type="entry name" value="GST_NTER"/>
    <property type="match status" value="1"/>
</dbReference>
<dbReference type="Pfam" id="PF13410">
    <property type="entry name" value="GST_C_2"/>
    <property type="match status" value="1"/>
</dbReference>
<evidence type="ECO:0000259" key="2">
    <source>
        <dbReference type="PROSITE" id="PS50405"/>
    </source>
</evidence>
<protein>
    <submittedName>
        <fullName evidence="3">Glutathione S-transferase family protein</fullName>
    </submittedName>
</protein>
<dbReference type="InterPro" id="IPR050983">
    <property type="entry name" value="GST_Omega/HSP26"/>
</dbReference>
<sequence>MIELHGADYSVYVRAARLALEEKGIAYRLHSVDVFAPGGPPDDYLALHPFGRIPALKSGNFTLFETTAILRYIDEALDGPPLQPDTPEARARMTQIQSIMDGYAYRTLVWDIYVERVSKTRGGGSADEVRIASALGPARKIIAALEQLVVPGPFLLGEQLTLADCHAAPMLALFEKAEEGGFLLKAAPKLSEWLARFKGRASFVTSEPARPD</sequence>
<dbReference type="SFLD" id="SFLDS00019">
    <property type="entry name" value="Glutathione_Transferase_(cytos"/>
    <property type="match status" value="1"/>
</dbReference>
<dbReference type="Gene3D" id="1.20.1050.10">
    <property type="match status" value="1"/>
</dbReference>
<comment type="caution">
    <text evidence="3">The sequence shown here is derived from an EMBL/GenBank/DDBJ whole genome shotgun (WGS) entry which is preliminary data.</text>
</comment>
<dbReference type="InterPro" id="IPR004045">
    <property type="entry name" value="Glutathione_S-Trfase_N"/>
</dbReference>
<name>A0ABT3QZ42_9HYPH</name>
<dbReference type="InterPro" id="IPR010987">
    <property type="entry name" value="Glutathione-S-Trfase_C-like"/>
</dbReference>
<feature type="domain" description="GST N-terminal" evidence="1">
    <location>
        <begin position="1"/>
        <end position="81"/>
    </location>
</feature>
<gene>
    <name evidence="3" type="ORF">ON753_06765</name>
</gene>
<dbReference type="InterPro" id="IPR040079">
    <property type="entry name" value="Glutathione_S-Trfase"/>
</dbReference>
<dbReference type="SUPFAM" id="SSF47616">
    <property type="entry name" value="GST C-terminal domain-like"/>
    <property type="match status" value="1"/>
</dbReference>
<dbReference type="RefSeq" id="WP_265961810.1">
    <property type="nucleotide sequence ID" value="NZ_JAPEVI010000003.1"/>
</dbReference>
<dbReference type="EMBL" id="JAPEVI010000003">
    <property type="protein sequence ID" value="MCX2722108.1"/>
    <property type="molecule type" value="Genomic_DNA"/>
</dbReference>
<dbReference type="Proteomes" id="UP001300261">
    <property type="component" value="Unassembled WGS sequence"/>
</dbReference>
<dbReference type="PANTHER" id="PTHR43968">
    <property type="match status" value="1"/>
</dbReference>